<organism evidence="1">
    <name type="scientific">Planktothricoides sp. SpSt-374</name>
    <dbReference type="NCBI Taxonomy" id="2282167"/>
    <lineage>
        <taxon>Bacteria</taxon>
        <taxon>Bacillati</taxon>
        <taxon>Cyanobacteriota</taxon>
        <taxon>Cyanophyceae</taxon>
        <taxon>Oscillatoriophycideae</taxon>
        <taxon>Oscillatoriales</taxon>
        <taxon>Oscillatoriaceae</taxon>
        <taxon>Planktothricoides</taxon>
    </lineage>
</organism>
<dbReference type="AlphaFoldDB" id="A0A7C3ZII0"/>
<dbReference type="InterPro" id="IPR007367">
    <property type="entry name" value="DUF433"/>
</dbReference>
<dbReference type="Pfam" id="PF04255">
    <property type="entry name" value="DUF433"/>
    <property type="match status" value="1"/>
</dbReference>
<accession>A0A7C3ZII0</accession>
<dbReference type="InterPro" id="IPR009057">
    <property type="entry name" value="Homeodomain-like_sf"/>
</dbReference>
<evidence type="ECO:0000313" key="1">
    <source>
        <dbReference type="EMBL" id="HGG00003.1"/>
    </source>
</evidence>
<dbReference type="PANTHER" id="PTHR34849">
    <property type="entry name" value="SSL5025 PROTEIN"/>
    <property type="match status" value="1"/>
</dbReference>
<dbReference type="PANTHER" id="PTHR34849:SF3">
    <property type="entry name" value="SSR2962 PROTEIN"/>
    <property type="match status" value="1"/>
</dbReference>
<sequence length="88" mass="10003">MSQDDLLDRIAIDPNICHGYPCIRGHQIWVSLILDYLAGGYTIEKILAIYPNLEQEDILACIAYSTEANRCSSVEHQLHMKKEDAINQ</sequence>
<dbReference type="InterPro" id="IPR036388">
    <property type="entry name" value="WH-like_DNA-bd_sf"/>
</dbReference>
<dbReference type="EMBL" id="DSPX01000043">
    <property type="protein sequence ID" value="HGG00003.1"/>
    <property type="molecule type" value="Genomic_DNA"/>
</dbReference>
<dbReference type="Gene3D" id="1.10.10.10">
    <property type="entry name" value="Winged helix-like DNA-binding domain superfamily/Winged helix DNA-binding domain"/>
    <property type="match status" value="1"/>
</dbReference>
<comment type="caution">
    <text evidence="1">The sequence shown here is derived from an EMBL/GenBank/DDBJ whole genome shotgun (WGS) entry which is preliminary data.</text>
</comment>
<gene>
    <name evidence="1" type="ORF">ENR15_04895</name>
</gene>
<proteinExistence type="predicted"/>
<name>A0A7C3ZII0_9CYAN</name>
<reference evidence="1" key="1">
    <citation type="journal article" date="2020" name="mSystems">
        <title>Genome- and Community-Level Interaction Insights into Carbon Utilization and Element Cycling Functions of Hydrothermarchaeota in Hydrothermal Sediment.</title>
        <authorList>
            <person name="Zhou Z."/>
            <person name="Liu Y."/>
            <person name="Xu W."/>
            <person name="Pan J."/>
            <person name="Luo Z.H."/>
            <person name="Li M."/>
        </authorList>
    </citation>
    <scope>NUCLEOTIDE SEQUENCE [LARGE SCALE GENOMIC DNA]</scope>
    <source>
        <strain evidence="1">SpSt-374</strain>
    </source>
</reference>
<protein>
    <submittedName>
        <fullName evidence="1">DUF433 domain-containing protein</fullName>
    </submittedName>
</protein>
<dbReference type="SUPFAM" id="SSF46689">
    <property type="entry name" value="Homeodomain-like"/>
    <property type="match status" value="1"/>
</dbReference>